<evidence type="ECO:0000313" key="2">
    <source>
        <dbReference type="Proteomes" id="UP000632740"/>
    </source>
</evidence>
<dbReference type="Pfam" id="PF02643">
    <property type="entry name" value="DUF192"/>
    <property type="match status" value="1"/>
</dbReference>
<comment type="caution">
    <text evidence="1">The sequence shown here is derived from an EMBL/GenBank/DDBJ whole genome shotgun (WGS) entry which is preliminary data.</text>
</comment>
<dbReference type="EMBL" id="BONK01000001">
    <property type="protein sequence ID" value="GIG19394.1"/>
    <property type="molecule type" value="Genomic_DNA"/>
</dbReference>
<organism evidence="1 2">
    <name type="scientific">Cellulomonas chitinilytica</name>
    <dbReference type="NCBI Taxonomy" id="398759"/>
    <lineage>
        <taxon>Bacteria</taxon>
        <taxon>Bacillati</taxon>
        <taxon>Actinomycetota</taxon>
        <taxon>Actinomycetes</taxon>
        <taxon>Micrococcales</taxon>
        <taxon>Cellulomonadaceae</taxon>
        <taxon>Cellulomonas</taxon>
    </lineage>
</organism>
<name>A0A919P1G3_9CELL</name>
<accession>A0A919P1G3</accession>
<dbReference type="InterPro" id="IPR038695">
    <property type="entry name" value="Saro_0823-like_sf"/>
</dbReference>
<dbReference type="Gene3D" id="2.60.120.1140">
    <property type="entry name" value="Protein of unknown function DUF192"/>
    <property type="match status" value="1"/>
</dbReference>
<dbReference type="Proteomes" id="UP000632740">
    <property type="component" value="Unassembled WGS sequence"/>
</dbReference>
<evidence type="ECO:0008006" key="3">
    <source>
        <dbReference type="Google" id="ProtNLM"/>
    </source>
</evidence>
<evidence type="ECO:0000313" key="1">
    <source>
        <dbReference type="EMBL" id="GIG19394.1"/>
    </source>
</evidence>
<gene>
    <name evidence="1" type="ORF">Cch01nite_01180</name>
</gene>
<protein>
    <recommendedName>
        <fullName evidence="3">DUF192 domain-containing protein</fullName>
    </recommendedName>
</protein>
<reference evidence="1" key="1">
    <citation type="submission" date="2021-01" db="EMBL/GenBank/DDBJ databases">
        <title>Whole genome shotgun sequence of Cellulomonas chitinilytica NBRC 110799.</title>
        <authorList>
            <person name="Komaki H."/>
            <person name="Tamura T."/>
        </authorList>
    </citation>
    <scope>NUCLEOTIDE SEQUENCE</scope>
    <source>
        <strain evidence="1">NBRC 110799</strain>
    </source>
</reference>
<dbReference type="RefSeq" id="WP_203747276.1">
    <property type="nucleotide sequence ID" value="NZ_BONK01000001.1"/>
</dbReference>
<sequence length="114" mass="11746">MPVRTLVVDGRDVAPVVVADSYLARLRGMLGRRPLPPALLLVPARSVHGVGMREPLDVAAIDAAGSVLDVRVLRPFGLTPTIRGGTQVLEAPVGSFGRWGLAVGSVVTLGAGSS</sequence>
<proteinExistence type="predicted"/>
<dbReference type="AlphaFoldDB" id="A0A919P1G3"/>
<dbReference type="InterPro" id="IPR003795">
    <property type="entry name" value="DUF192"/>
</dbReference>
<keyword evidence="2" id="KW-1185">Reference proteome</keyword>